<organism evidence="3 4">
    <name type="scientific">Emticicia aquatica</name>
    <dbReference type="NCBI Taxonomy" id="1681835"/>
    <lineage>
        <taxon>Bacteria</taxon>
        <taxon>Pseudomonadati</taxon>
        <taxon>Bacteroidota</taxon>
        <taxon>Cytophagia</taxon>
        <taxon>Cytophagales</taxon>
        <taxon>Leadbetterellaceae</taxon>
        <taxon>Emticicia</taxon>
    </lineage>
</organism>
<dbReference type="InterPro" id="IPR050789">
    <property type="entry name" value="Diverse_Enzym_Activities"/>
</dbReference>
<dbReference type="PANTHER" id="PTHR43283">
    <property type="entry name" value="BETA-LACTAMASE-RELATED"/>
    <property type="match status" value="1"/>
</dbReference>
<feature type="chain" id="PRO_5045669492" description="Beta-lactamase-related domain-containing protein" evidence="1">
    <location>
        <begin position="20"/>
        <end position="436"/>
    </location>
</feature>
<dbReference type="PANTHER" id="PTHR43283:SF3">
    <property type="entry name" value="BETA-LACTAMASE FAMILY PROTEIN (AFU_ORTHOLOGUE AFUA_5G07500)"/>
    <property type="match status" value="1"/>
</dbReference>
<dbReference type="InterPro" id="IPR001466">
    <property type="entry name" value="Beta-lactam-related"/>
</dbReference>
<evidence type="ECO:0000256" key="1">
    <source>
        <dbReference type="SAM" id="SignalP"/>
    </source>
</evidence>
<evidence type="ECO:0000259" key="2">
    <source>
        <dbReference type="Pfam" id="PF00144"/>
    </source>
</evidence>
<feature type="signal peptide" evidence="1">
    <location>
        <begin position="1"/>
        <end position="19"/>
    </location>
</feature>
<sequence>MKKNFLLIFCALLFNQINAQTTLTSGISSKPLSVASSPEAVGISSERLKRIDNALNDLVVQNKLPGMVALFTRNGQIVYQKAFGYADFQTKKAMKTDDIFRIASMSKAITSTAVMMLYEEGKFSLDDPISKFIPEFKNPKVLKSFKFSDSTYTTEPAKSEITIRHLLTHTSGLGYGVIDGDERFNVMYKKAGIVDLYTTNPVKISDNIKKLAKLPLHHNPGEKFTYSEGLDVLGYFIEIVSGKSFDEYLRQHLFEPLGMSDTYFYLPDSKKDRLVYIHKPDSLQKWVRFPVTFYDPNYPISGAKTFFSGGAGLSSTAKDYATFLQMLLNGGTMNGKRFLSRTTVELLTATNQTGNLFGGPNGDSFFSLGFSVISQNGEAKGNGSAGRFNWGGYFNTNYWADPKEKIIMVLMKQTQAAPDGGSEAMFTRLIYQSIDD</sequence>
<protein>
    <recommendedName>
        <fullName evidence="2">Beta-lactamase-related domain-containing protein</fullName>
    </recommendedName>
</protein>
<evidence type="ECO:0000313" key="3">
    <source>
        <dbReference type="EMBL" id="CAH0995661.1"/>
    </source>
</evidence>
<keyword evidence="1" id="KW-0732">Signal</keyword>
<feature type="domain" description="Beta-lactamase-related" evidence="2">
    <location>
        <begin position="52"/>
        <end position="429"/>
    </location>
</feature>
<dbReference type="EMBL" id="CAKLPY010000001">
    <property type="protein sequence ID" value="CAH0995661.1"/>
    <property type="molecule type" value="Genomic_DNA"/>
</dbReference>
<comment type="caution">
    <text evidence="3">The sequence shown here is derived from an EMBL/GenBank/DDBJ whole genome shotgun (WGS) entry which is preliminary data.</text>
</comment>
<reference evidence="3" key="1">
    <citation type="submission" date="2021-12" db="EMBL/GenBank/DDBJ databases">
        <authorList>
            <person name="Rodrigo-Torres L."/>
            <person name="Arahal R. D."/>
            <person name="Lucena T."/>
        </authorList>
    </citation>
    <scope>NUCLEOTIDE SEQUENCE</scope>
    <source>
        <strain evidence="3">CECT 8858</strain>
    </source>
</reference>
<gene>
    <name evidence="3" type="ORF">EMA8858_01786</name>
</gene>
<name>A0ABN8EUN4_9BACT</name>
<dbReference type="RefSeq" id="WP_238806207.1">
    <property type="nucleotide sequence ID" value="NZ_CAKLPY010000001.1"/>
</dbReference>
<keyword evidence="4" id="KW-1185">Reference proteome</keyword>
<dbReference type="InterPro" id="IPR012338">
    <property type="entry name" value="Beta-lactam/transpept-like"/>
</dbReference>
<dbReference type="Pfam" id="PF00144">
    <property type="entry name" value="Beta-lactamase"/>
    <property type="match status" value="1"/>
</dbReference>
<dbReference type="Gene3D" id="3.40.710.10">
    <property type="entry name" value="DD-peptidase/beta-lactamase superfamily"/>
    <property type="match status" value="1"/>
</dbReference>
<accession>A0ABN8EUN4</accession>
<dbReference type="Proteomes" id="UP000837932">
    <property type="component" value="Unassembled WGS sequence"/>
</dbReference>
<evidence type="ECO:0000313" key="4">
    <source>
        <dbReference type="Proteomes" id="UP000837932"/>
    </source>
</evidence>
<dbReference type="SUPFAM" id="SSF56601">
    <property type="entry name" value="beta-lactamase/transpeptidase-like"/>
    <property type="match status" value="1"/>
</dbReference>
<proteinExistence type="predicted"/>